<dbReference type="PANTHER" id="PTHR44067">
    <property type="entry name" value="S-ADENOSYL-L-METHIONINE-DEPENDENT METHYLTRANSFERASE SUPERFAMILY PROTEIN-RELATED"/>
    <property type="match status" value="1"/>
</dbReference>
<gene>
    <name evidence="1" type="ORF">SVIM_LOCUS138074</name>
</gene>
<dbReference type="AlphaFoldDB" id="A0A6N2KTG8"/>
<dbReference type="PANTHER" id="PTHR44067:SF9">
    <property type="entry name" value="F22F7.17 PROTEIN"/>
    <property type="match status" value="1"/>
</dbReference>
<dbReference type="InterPro" id="IPR053223">
    <property type="entry name" value="Prob_Methyltransferase"/>
</dbReference>
<organism evidence="1">
    <name type="scientific">Salix viminalis</name>
    <name type="common">Common osier</name>
    <name type="synonym">Basket willow</name>
    <dbReference type="NCBI Taxonomy" id="40686"/>
    <lineage>
        <taxon>Eukaryota</taxon>
        <taxon>Viridiplantae</taxon>
        <taxon>Streptophyta</taxon>
        <taxon>Embryophyta</taxon>
        <taxon>Tracheophyta</taxon>
        <taxon>Spermatophyta</taxon>
        <taxon>Magnoliopsida</taxon>
        <taxon>eudicotyledons</taxon>
        <taxon>Gunneridae</taxon>
        <taxon>Pentapetalae</taxon>
        <taxon>rosids</taxon>
        <taxon>fabids</taxon>
        <taxon>Malpighiales</taxon>
        <taxon>Salicaceae</taxon>
        <taxon>Saliceae</taxon>
        <taxon>Salix</taxon>
    </lineage>
</organism>
<proteinExistence type="predicted"/>
<name>A0A6N2KTG8_SALVM</name>
<accession>A0A6N2KTG8</accession>
<protein>
    <submittedName>
        <fullName evidence="1">Uncharacterized protein</fullName>
    </submittedName>
</protein>
<reference evidence="1" key="1">
    <citation type="submission" date="2019-03" db="EMBL/GenBank/DDBJ databases">
        <authorList>
            <person name="Mank J."/>
            <person name="Almeida P."/>
        </authorList>
    </citation>
    <scope>NUCLEOTIDE SEQUENCE</scope>
    <source>
        <strain evidence="1">78183</strain>
    </source>
</reference>
<dbReference type="EMBL" id="CAADRP010000779">
    <property type="protein sequence ID" value="VFU31938.1"/>
    <property type="molecule type" value="Genomic_DNA"/>
</dbReference>
<evidence type="ECO:0000313" key="1">
    <source>
        <dbReference type="EMBL" id="VFU31938.1"/>
    </source>
</evidence>
<sequence length="182" mass="21363">MEEYMDYDIGSYRKDDWNLAQKLMINGISKVYQKPYPITESLWRLPDDRNCLSRRNPKRDDSKCTGCFEMNKEKLNYGNQGRKNTNRPGFQSRNRMREKNVAIVSNALNLGSSIQRAPLYVTLNQRLTFLDNTMCLIHATGFVDGWIDLIYFVLLHFKLGQQTNIIMLIMGKLLEFKHQFLP</sequence>